<proteinExistence type="inferred from homology"/>
<comment type="pathway">
    <text evidence="1 10">Cofactor biosynthesis; (R)-pantothenate biosynthesis; (R)-pantoate from 3-methyl-2-oxobutanoate: step 2/2.</text>
</comment>
<evidence type="ECO:0000259" key="12">
    <source>
        <dbReference type="Pfam" id="PF08546"/>
    </source>
</evidence>
<dbReference type="Pfam" id="PF02558">
    <property type="entry name" value="ApbA"/>
    <property type="match status" value="1"/>
</dbReference>
<dbReference type="EMBL" id="JAAAWN010000002">
    <property type="protein sequence ID" value="NDV89986.1"/>
    <property type="molecule type" value="Genomic_DNA"/>
</dbReference>
<dbReference type="Gene3D" id="1.10.1040.10">
    <property type="entry name" value="N-(1-d-carboxylethyl)-l-norvaline Dehydrogenase, domain 2"/>
    <property type="match status" value="1"/>
</dbReference>
<evidence type="ECO:0000256" key="5">
    <source>
        <dbReference type="ARBA" id="ARBA00022655"/>
    </source>
</evidence>
<evidence type="ECO:0000313" key="13">
    <source>
        <dbReference type="EMBL" id="NDV89986.1"/>
    </source>
</evidence>
<evidence type="ECO:0000256" key="10">
    <source>
        <dbReference type="RuleBase" id="RU362068"/>
    </source>
</evidence>
<evidence type="ECO:0000256" key="7">
    <source>
        <dbReference type="ARBA" id="ARBA00023002"/>
    </source>
</evidence>
<comment type="similarity">
    <text evidence="2 10">Belongs to the ketopantoate reductase family.</text>
</comment>
<comment type="caution">
    <text evidence="13">The sequence shown here is derived from an EMBL/GenBank/DDBJ whole genome shotgun (WGS) entry which is preliminary data.</text>
</comment>
<keyword evidence="14" id="KW-1185">Reference proteome</keyword>
<dbReference type="EC" id="1.1.1.169" evidence="3 10"/>
<dbReference type="InterPro" id="IPR036291">
    <property type="entry name" value="NAD(P)-bd_dom_sf"/>
</dbReference>
<keyword evidence="5 10" id="KW-0566">Pantothenate biosynthesis</keyword>
<keyword evidence="7 10" id="KW-0560">Oxidoreductase</keyword>
<dbReference type="InterPro" id="IPR051402">
    <property type="entry name" value="KPR-Related"/>
</dbReference>
<dbReference type="Proteomes" id="UP000470213">
    <property type="component" value="Unassembled WGS sequence"/>
</dbReference>
<sequence length="338" mass="37514">MKQCIVGSGLIGSFLGSVIALNGGDIKFVARGEWLARLQQPLTLTDYKGHKANVPAANIHSPNVTEKYDVIWLTVKCTALKDMANVLSPLLHPRSIIICCQNGVGSHHIMLRAFPHHQVLRAMVPFNVVVQGQHLHKGSQGELVIEDSGDKTLNQRLLSTVRHNLLEAHISDDIEPVQWAKLQLNLGNGVNALADMPVKAMLQQRPYRRVIASLMDELLNVTGAAGIALPKVANIHGRWIPRVLRLPNGLFTLLAKQMLAIDPSVKTSMWWDLNNGKTTEKTFLYGAVVSKAEELNVAVPYNRAIISLLREAEEQGNKQHRYRALSPETLEARVREQM</sequence>
<dbReference type="NCBIfam" id="TIGR00745">
    <property type="entry name" value="apbA_panE"/>
    <property type="match status" value="1"/>
</dbReference>
<dbReference type="GO" id="GO:0015940">
    <property type="term" value="P:pantothenate biosynthetic process"/>
    <property type="evidence" value="ECO:0007669"/>
    <property type="project" value="UniProtKB-UniPathway"/>
</dbReference>
<dbReference type="SUPFAM" id="SSF48179">
    <property type="entry name" value="6-phosphogluconate dehydrogenase C-terminal domain-like"/>
    <property type="match status" value="1"/>
</dbReference>
<dbReference type="PANTHER" id="PTHR21708:SF26">
    <property type="entry name" value="2-DEHYDROPANTOATE 2-REDUCTASE"/>
    <property type="match status" value="1"/>
</dbReference>
<reference evidence="13 14" key="1">
    <citation type="submission" date="2020-01" db="EMBL/GenBank/DDBJ databases">
        <authorList>
            <person name="Chen J."/>
            <person name="Zhu S."/>
            <person name="Yang J."/>
        </authorList>
    </citation>
    <scope>NUCLEOTIDE SEQUENCE [LARGE SCALE GENOMIC DNA]</scope>
    <source>
        <strain evidence="13 14">345S023</strain>
    </source>
</reference>
<evidence type="ECO:0000256" key="8">
    <source>
        <dbReference type="ARBA" id="ARBA00032024"/>
    </source>
</evidence>
<dbReference type="InterPro" id="IPR008927">
    <property type="entry name" value="6-PGluconate_DH-like_C_sf"/>
</dbReference>
<evidence type="ECO:0000256" key="3">
    <source>
        <dbReference type="ARBA" id="ARBA00013014"/>
    </source>
</evidence>
<dbReference type="Gene3D" id="3.40.50.720">
    <property type="entry name" value="NAD(P)-binding Rossmann-like Domain"/>
    <property type="match status" value="1"/>
</dbReference>
<comment type="function">
    <text evidence="10">Catalyzes the NADPH-dependent reduction of ketopantoate into pantoic acid.</text>
</comment>
<organism evidence="13 14">
    <name type="scientific">Alteromonas profundi</name>
    <dbReference type="NCBI Taxonomy" id="2696062"/>
    <lineage>
        <taxon>Bacteria</taxon>
        <taxon>Pseudomonadati</taxon>
        <taxon>Pseudomonadota</taxon>
        <taxon>Gammaproteobacteria</taxon>
        <taxon>Alteromonadales</taxon>
        <taxon>Alteromonadaceae</taxon>
        <taxon>Alteromonas/Salinimonas group</taxon>
        <taxon>Alteromonas</taxon>
    </lineage>
</organism>
<dbReference type="SUPFAM" id="SSF51735">
    <property type="entry name" value="NAD(P)-binding Rossmann-fold domains"/>
    <property type="match status" value="1"/>
</dbReference>
<dbReference type="RefSeq" id="WP_163083580.1">
    <property type="nucleotide sequence ID" value="NZ_JAAAWN010000002.1"/>
</dbReference>
<dbReference type="GO" id="GO:0005737">
    <property type="term" value="C:cytoplasm"/>
    <property type="evidence" value="ECO:0007669"/>
    <property type="project" value="TreeGrafter"/>
</dbReference>
<gene>
    <name evidence="13" type="ORF">GTH32_02090</name>
</gene>
<protein>
    <recommendedName>
        <fullName evidence="4 10">2-dehydropantoate 2-reductase</fullName>
        <ecNumber evidence="3 10">1.1.1.169</ecNumber>
    </recommendedName>
    <alternativeName>
        <fullName evidence="8 10">Ketopantoate reductase</fullName>
    </alternativeName>
</protein>
<feature type="domain" description="Ketopantoate reductase C-terminal" evidence="12">
    <location>
        <begin position="173"/>
        <end position="312"/>
    </location>
</feature>
<evidence type="ECO:0000313" key="14">
    <source>
        <dbReference type="Proteomes" id="UP000470213"/>
    </source>
</evidence>
<feature type="domain" description="Ketopantoate reductase N-terminal" evidence="11">
    <location>
        <begin position="4"/>
        <end position="147"/>
    </location>
</feature>
<evidence type="ECO:0000256" key="6">
    <source>
        <dbReference type="ARBA" id="ARBA00022857"/>
    </source>
</evidence>
<evidence type="ECO:0000256" key="9">
    <source>
        <dbReference type="ARBA" id="ARBA00048793"/>
    </source>
</evidence>
<dbReference type="AlphaFoldDB" id="A0A7X5RJS8"/>
<evidence type="ECO:0000256" key="2">
    <source>
        <dbReference type="ARBA" id="ARBA00007870"/>
    </source>
</evidence>
<evidence type="ECO:0000259" key="11">
    <source>
        <dbReference type="Pfam" id="PF02558"/>
    </source>
</evidence>
<dbReference type="PANTHER" id="PTHR21708">
    <property type="entry name" value="PROBABLE 2-DEHYDROPANTOATE 2-REDUCTASE"/>
    <property type="match status" value="1"/>
</dbReference>
<evidence type="ECO:0000256" key="1">
    <source>
        <dbReference type="ARBA" id="ARBA00004994"/>
    </source>
</evidence>
<keyword evidence="6 10" id="KW-0521">NADP</keyword>
<name>A0A7X5RJS8_9ALTE</name>
<dbReference type="InterPro" id="IPR003710">
    <property type="entry name" value="ApbA"/>
</dbReference>
<dbReference type="Pfam" id="PF08546">
    <property type="entry name" value="ApbA_C"/>
    <property type="match status" value="1"/>
</dbReference>
<dbReference type="InterPro" id="IPR013752">
    <property type="entry name" value="KPA_reductase"/>
</dbReference>
<dbReference type="UniPathway" id="UPA00028">
    <property type="reaction ID" value="UER00004"/>
</dbReference>
<evidence type="ECO:0000256" key="4">
    <source>
        <dbReference type="ARBA" id="ARBA00019465"/>
    </source>
</evidence>
<dbReference type="InterPro" id="IPR013332">
    <property type="entry name" value="KPR_N"/>
</dbReference>
<comment type="catalytic activity">
    <reaction evidence="9 10">
        <text>(R)-pantoate + NADP(+) = 2-dehydropantoate + NADPH + H(+)</text>
        <dbReference type="Rhea" id="RHEA:16233"/>
        <dbReference type="ChEBI" id="CHEBI:11561"/>
        <dbReference type="ChEBI" id="CHEBI:15378"/>
        <dbReference type="ChEBI" id="CHEBI:15980"/>
        <dbReference type="ChEBI" id="CHEBI:57783"/>
        <dbReference type="ChEBI" id="CHEBI:58349"/>
        <dbReference type="EC" id="1.1.1.169"/>
    </reaction>
</comment>
<accession>A0A7X5RJS8</accession>
<dbReference type="GO" id="GO:0008677">
    <property type="term" value="F:2-dehydropantoate 2-reductase activity"/>
    <property type="evidence" value="ECO:0007669"/>
    <property type="project" value="UniProtKB-EC"/>
</dbReference>
<dbReference type="InterPro" id="IPR013328">
    <property type="entry name" value="6PGD_dom2"/>
</dbReference>